<dbReference type="Proteomes" id="UP000030701">
    <property type="component" value="Unassembled WGS sequence"/>
</dbReference>
<gene>
    <name evidence="1" type="ORF">FOTG_18465</name>
</gene>
<name>X0KWK3_FUSOX</name>
<protein>
    <submittedName>
        <fullName evidence="1">Uncharacterized protein</fullName>
    </submittedName>
</protein>
<organism evidence="1">
    <name type="scientific">Fusarium oxysporum f. sp. vasinfectum 25433</name>
    <dbReference type="NCBI Taxonomy" id="1089449"/>
    <lineage>
        <taxon>Eukaryota</taxon>
        <taxon>Fungi</taxon>
        <taxon>Dikarya</taxon>
        <taxon>Ascomycota</taxon>
        <taxon>Pezizomycotina</taxon>
        <taxon>Sordariomycetes</taxon>
        <taxon>Hypocreomycetidae</taxon>
        <taxon>Hypocreales</taxon>
        <taxon>Nectriaceae</taxon>
        <taxon>Fusarium</taxon>
        <taxon>Fusarium oxysporum species complex</taxon>
    </lineage>
</organism>
<dbReference type="HOGENOM" id="CLU_2210155_0_0_1"/>
<reference evidence="1" key="1">
    <citation type="submission" date="2011-11" db="EMBL/GenBank/DDBJ databases">
        <title>The Genome Sequence of Fusarium oxysporum Cotton.</title>
        <authorList>
            <consortium name="The Broad Institute Genome Sequencing Platform"/>
            <person name="Ma L.-J."/>
            <person name="Gale L.R."/>
            <person name="Schwartz D.C."/>
            <person name="Zhou S."/>
            <person name="Corby-Kistler H."/>
            <person name="Young S.K."/>
            <person name="Zeng Q."/>
            <person name="Gargeya S."/>
            <person name="Fitzgerald M."/>
            <person name="Haas B."/>
            <person name="Abouelleil A."/>
            <person name="Alvarado L."/>
            <person name="Arachchi H.M."/>
            <person name="Berlin A."/>
            <person name="Brown A."/>
            <person name="Chapman S.B."/>
            <person name="Chen Z."/>
            <person name="Dunbar C."/>
            <person name="Freedman E."/>
            <person name="Gearin G."/>
            <person name="Goldberg J."/>
            <person name="Griggs A."/>
            <person name="Gujja S."/>
            <person name="Heiman D."/>
            <person name="Howarth C."/>
            <person name="Larson L."/>
            <person name="Lui A."/>
            <person name="MacDonald P.J.P."/>
            <person name="Montmayeur A."/>
            <person name="Murphy C."/>
            <person name="Neiman D."/>
            <person name="Pearson M."/>
            <person name="Priest M."/>
            <person name="Roberts A."/>
            <person name="Saif S."/>
            <person name="Shea T."/>
            <person name="Shenoy N."/>
            <person name="Sisk P."/>
            <person name="Stolte C."/>
            <person name="Sykes S."/>
            <person name="Wortman J."/>
            <person name="Nusbaum C."/>
            <person name="Birren B."/>
        </authorList>
    </citation>
    <scope>NUCLEOTIDE SEQUENCE [LARGE SCALE GENOMIC DNA]</scope>
    <source>
        <strain evidence="1">25433</strain>
    </source>
</reference>
<dbReference type="AlphaFoldDB" id="X0KWK3"/>
<proteinExistence type="predicted"/>
<reference evidence="1" key="2">
    <citation type="submission" date="2014-03" db="EMBL/GenBank/DDBJ databases">
        <title>The Genome Annotation of Fusarium oxysporum Cotton.</title>
        <authorList>
            <consortium name="The Broad Institute Genomics Platform"/>
            <person name="Ma L.-J."/>
            <person name="Corby-Kistler H."/>
            <person name="Broz K."/>
            <person name="Gale L.R."/>
            <person name="Jonkers W."/>
            <person name="O'Donnell K."/>
            <person name="Ploetz R."/>
            <person name="Steinberg C."/>
            <person name="Schwartz D.C."/>
            <person name="VanEtten H."/>
            <person name="Zhou S."/>
            <person name="Young S.K."/>
            <person name="Zeng Q."/>
            <person name="Gargeya S."/>
            <person name="Fitzgerald M."/>
            <person name="Abouelleil A."/>
            <person name="Alvarado L."/>
            <person name="Chapman S.B."/>
            <person name="Gainer-Dewar J."/>
            <person name="Goldberg J."/>
            <person name="Griggs A."/>
            <person name="Gujja S."/>
            <person name="Hansen M."/>
            <person name="Howarth C."/>
            <person name="Imamovic A."/>
            <person name="Ireland A."/>
            <person name="Larimer J."/>
            <person name="McCowan C."/>
            <person name="Murphy C."/>
            <person name="Pearson M."/>
            <person name="Poon T.W."/>
            <person name="Priest M."/>
            <person name="Roberts A."/>
            <person name="Saif S."/>
            <person name="Shea T."/>
            <person name="Sykes S."/>
            <person name="Wortman J."/>
            <person name="Nusbaum C."/>
            <person name="Birren B."/>
        </authorList>
    </citation>
    <scope>NUCLEOTIDE SEQUENCE</scope>
    <source>
        <strain evidence="1">25433</strain>
    </source>
</reference>
<evidence type="ECO:0000313" key="1">
    <source>
        <dbReference type="EMBL" id="EXM13066.1"/>
    </source>
</evidence>
<sequence length="107" mass="12082">MIDPISITIITLACSVAAALKSVYDMICKFFKSISNWRLSRMFKEIGSLMQQYKRDGWLPASQKATLSKLMEQARAADWKGKLRSEGQYKLLKEADGIEKDICNATS</sequence>
<dbReference type="EMBL" id="KK035332">
    <property type="protein sequence ID" value="EXM13066.1"/>
    <property type="molecule type" value="Genomic_DNA"/>
</dbReference>
<accession>X0KWK3</accession>